<evidence type="ECO:0000256" key="1">
    <source>
        <dbReference type="SAM" id="MobiDB-lite"/>
    </source>
</evidence>
<name>A0AAD1T9Y5_PELCU</name>
<gene>
    <name evidence="2" type="ORF">PECUL_23A007208</name>
</gene>
<dbReference type="PANTHER" id="PTHR11505">
    <property type="entry name" value="L1 TRANSPOSABLE ELEMENT-RELATED"/>
    <property type="match status" value="1"/>
</dbReference>
<organism evidence="2 3">
    <name type="scientific">Pelobates cultripes</name>
    <name type="common">Western spadefoot toad</name>
    <dbReference type="NCBI Taxonomy" id="61616"/>
    <lineage>
        <taxon>Eukaryota</taxon>
        <taxon>Metazoa</taxon>
        <taxon>Chordata</taxon>
        <taxon>Craniata</taxon>
        <taxon>Vertebrata</taxon>
        <taxon>Euteleostomi</taxon>
        <taxon>Amphibia</taxon>
        <taxon>Batrachia</taxon>
        <taxon>Anura</taxon>
        <taxon>Pelobatoidea</taxon>
        <taxon>Pelobatidae</taxon>
        <taxon>Pelobates</taxon>
    </lineage>
</organism>
<dbReference type="InterPro" id="IPR004244">
    <property type="entry name" value="Transposase_22"/>
</dbReference>
<dbReference type="EMBL" id="OW240922">
    <property type="protein sequence ID" value="CAH2322227.1"/>
    <property type="molecule type" value="Genomic_DNA"/>
</dbReference>
<evidence type="ECO:0000313" key="3">
    <source>
        <dbReference type="Proteomes" id="UP001295444"/>
    </source>
</evidence>
<protein>
    <submittedName>
        <fullName evidence="2">Uncharacterized protein</fullName>
    </submittedName>
</protein>
<evidence type="ECO:0000313" key="2">
    <source>
        <dbReference type="EMBL" id="CAH2322227.1"/>
    </source>
</evidence>
<dbReference type="Proteomes" id="UP001295444">
    <property type="component" value="Chromosome 11"/>
</dbReference>
<keyword evidence="3" id="KW-1185">Reference proteome</keyword>
<accession>A0AAD1T9Y5</accession>
<reference evidence="2" key="1">
    <citation type="submission" date="2022-03" db="EMBL/GenBank/DDBJ databases">
        <authorList>
            <person name="Alioto T."/>
            <person name="Alioto T."/>
            <person name="Gomez Garrido J."/>
        </authorList>
    </citation>
    <scope>NUCLEOTIDE SEQUENCE</scope>
</reference>
<feature type="region of interest" description="Disordered" evidence="1">
    <location>
        <begin position="271"/>
        <end position="303"/>
    </location>
</feature>
<sequence length="303" mass="34263">MPDYWSDDALHSIRAELSRIGSNMLTKADTGALVREIREEVWEDLLSLCTDLTALEARMDSVEAEARICCQQHRAAETAATWQGNMLLILRRQVGDLENRSRRHNIRIRGLPEPDTEPLAVSLLQLFRQILGLDAPPDIRLDRAHRALGQARPDGRPRDVVCCFHSFPLKEQVMTAARKMLTIKFQGADLALFQDHSGLTLDARRALRPITTALRDKGIPYKWGFPFSLQARQGSTWHTLRMPDDTPRFLWALHLPPTRICNWLLEEPTGPRRGEDAGLQPSTTSLSRMSPPRRWGGPAGAEE</sequence>
<dbReference type="Gene3D" id="3.30.70.1820">
    <property type="entry name" value="L1 transposable element, RRM domain"/>
    <property type="match status" value="1"/>
</dbReference>
<dbReference type="AlphaFoldDB" id="A0AAD1T9Y5"/>
<proteinExistence type="predicted"/>